<evidence type="ECO:0000313" key="1">
    <source>
        <dbReference type="EMBL" id="GAG09380.1"/>
    </source>
</evidence>
<gene>
    <name evidence="1" type="ORF">S01H1_37043</name>
</gene>
<dbReference type="AlphaFoldDB" id="X0UUH2"/>
<name>X0UUH2_9ZZZZ</name>
<protein>
    <submittedName>
        <fullName evidence="1">Uncharacterized protein</fullName>
    </submittedName>
</protein>
<feature type="non-terminal residue" evidence="1">
    <location>
        <position position="1"/>
    </location>
</feature>
<organism evidence="1">
    <name type="scientific">marine sediment metagenome</name>
    <dbReference type="NCBI Taxonomy" id="412755"/>
    <lineage>
        <taxon>unclassified sequences</taxon>
        <taxon>metagenomes</taxon>
        <taxon>ecological metagenomes</taxon>
    </lineage>
</organism>
<comment type="caution">
    <text evidence="1">The sequence shown here is derived from an EMBL/GenBank/DDBJ whole genome shotgun (WGS) entry which is preliminary data.</text>
</comment>
<proteinExistence type="predicted"/>
<dbReference type="EMBL" id="BARS01023250">
    <property type="protein sequence ID" value="GAG09380.1"/>
    <property type="molecule type" value="Genomic_DNA"/>
</dbReference>
<accession>X0UUH2</accession>
<reference evidence="1" key="1">
    <citation type="journal article" date="2014" name="Front. Microbiol.">
        <title>High frequency of phylogenetically diverse reductive dehalogenase-homologous genes in deep subseafloor sedimentary metagenomes.</title>
        <authorList>
            <person name="Kawai M."/>
            <person name="Futagami T."/>
            <person name="Toyoda A."/>
            <person name="Takaki Y."/>
            <person name="Nishi S."/>
            <person name="Hori S."/>
            <person name="Arai W."/>
            <person name="Tsubouchi T."/>
            <person name="Morono Y."/>
            <person name="Uchiyama I."/>
            <person name="Ito T."/>
            <person name="Fujiyama A."/>
            <person name="Inagaki F."/>
            <person name="Takami H."/>
        </authorList>
    </citation>
    <scope>NUCLEOTIDE SEQUENCE</scope>
    <source>
        <strain evidence="1">Expedition CK06-06</strain>
    </source>
</reference>
<sequence length="115" mass="13542">SPFGVGFSDDNHLQLYYPGLYSVRGYTIMGWKHLRKQDVHPDVISQWEEYLRDANIDISTCDVDEFYDFDSGSIKVRAQSKCVLVITDIARSDRRPREIQKLRDFLNEHCRSRNK</sequence>